<dbReference type="CDD" id="cd04301">
    <property type="entry name" value="NAT_SF"/>
    <property type="match status" value="1"/>
</dbReference>
<keyword evidence="3" id="KW-1185">Reference proteome</keyword>
<dbReference type="PROSITE" id="PS51186">
    <property type="entry name" value="GNAT"/>
    <property type="match status" value="1"/>
</dbReference>
<gene>
    <name evidence="2" type="ORF">C9I99_23305</name>
</gene>
<feature type="domain" description="N-acetyltransferase" evidence="1">
    <location>
        <begin position="1"/>
        <end position="155"/>
    </location>
</feature>
<dbReference type="InterPro" id="IPR000182">
    <property type="entry name" value="GNAT_dom"/>
</dbReference>
<dbReference type="AlphaFoldDB" id="A0A2T3IQ81"/>
<dbReference type="SUPFAM" id="SSF55729">
    <property type="entry name" value="Acyl-CoA N-acyltransferases (Nat)"/>
    <property type="match status" value="1"/>
</dbReference>
<organism evidence="2 3">
    <name type="scientific">Photobacterium lutimaris</name>
    <dbReference type="NCBI Taxonomy" id="388278"/>
    <lineage>
        <taxon>Bacteria</taxon>
        <taxon>Pseudomonadati</taxon>
        <taxon>Pseudomonadota</taxon>
        <taxon>Gammaproteobacteria</taxon>
        <taxon>Vibrionales</taxon>
        <taxon>Vibrionaceae</taxon>
        <taxon>Photobacterium</taxon>
    </lineage>
</organism>
<dbReference type="Gene3D" id="3.40.630.30">
    <property type="match status" value="1"/>
</dbReference>
<dbReference type="EMBL" id="PYMH01000016">
    <property type="protein sequence ID" value="PSU30496.1"/>
    <property type="molecule type" value="Genomic_DNA"/>
</dbReference>
<dbReference type="GO" id="GO:0016747">
    <property type="term" value="F:acyltransferase activity, transferring groups other than amino-acyl groups"/>
    <property type="evidence" value="ECO:0007669"/>
    <property type="project" value="InterPro"/>
</dbReference>
<dbReference type="Proteomes" id="UP000241222">
    <property type="component" value="Unassembled WGS sequence"/>
</dbReference>
<accession>A0A2T3IQ81</accession>
<proteinExistence type="predicted"/>
<evidence type="ECO:0000313" key="2">
    <source>
        <dbReference type="EMBL" id="PSU30496.1"/>
    </source>
</evidence>
<dbReference type="OrthoDB" id="9797178at2"/>
<name>A0A2T3IQ81_9GAMM</name>
<keyword evidence="2" id="KW-0808">Transferase</keyword>
<dbReference type="Pfam" id="PF13508">
    <property type="entry name" value="Acetyltransf_7"/>
    <property type="match status" value="1"/>
</dbReference>
<reference evidence="2 3" key="1">
    <citation type="submission" date="2018-03" db="EMBL/GenBank/DDBJ databases">
        <title>Whole genome sequencing of Histamine producing bacteria.</title>
        <authorList>
            <person name="Butler K."/>
        </authorList>
    </citation>
    <scope>NUCLEOTIDE SEQUENCE [LARGE SCALE GENOMIC DNA]</scope>
    <source>
        <strain evidence="2 3">JCM 13586</strain>
    </source>
</reference>
<comment type="caution">
    <text evidence="2">The sequence shown here is derived from an EMBL/GenBank/DDBJ whole genome shotgun (WGS) entry which is preliminary data.</text>
</comment>
<evidence type="ECO:0000259" key="1">
    <source>
        <dbReference type="PROSITE" id="PS51186"/>
    </source>
</evidence>
<sequence length="178" mass="19510">MHYSIYQHHQTEEIIQLFSQTFSDSEGIDAGKVIGCLVNELLASTKTDDLYVFIAKEAGKVVGSILFTRLTFESDKTAFLMAPVAVATQSQGKGIGQALIKFGLETLKQRGVELAFTYGDPNFYSKIGFESITEQQFKAPLPLSHPHGWLAQSLTTHPLAPITGNSACVAAFNKPELW</sequence>
<dbReference type="InterPro" id="IPR016181">
    <property type="entry name" value="Acyl_CoA_acyltransferase"/>
</dbReference>
<evidence type="ECO:0000313" key="3">
    <source>
        <dbReference type="Proteomes" id="UP000241222"/>
    </source>
</evidence>
<protein>
    <submittedName>
        <fullName evidence="2">GNAT family N-acetyltransferase</fullName>
    </submittedName>
</protein>
<dbReference type="RefSeq" id="WP_107351227.1">
    <property type="nucleotide sequence ID" value="NZ_PYMH01000016.1"/>
</dbReference>